<dbReference type="SUPFAM" id="SSF55424">
    <property type="entry name" value="FAD/NAD-linked reductases, dimerisation (C-terminal) domain"/>
    <property type="match status" value="1"/>
</dbReference>
<keyword evidence="8" id="KW-1015">Disulfide bond</keyword>
<evidence type="ECO:0000256" key="8">
    <source>
        <dbReference type="ARBA" id="ARBA00023157"/>
    </source>
</evidence>
<dbReference type="PIRSF" id="PIRSF000350">
    <property type="entry name" value="Mercury_reductase_MerA"/>
    <property type="match status" value="1"/>
</dbReference>
<evidence type="ECO:0000256" key="6">
    <source>
        <dbReference type="ARBA" id="ARBA00022857"/>
    </source>
</evidence>
<evidence type="ECO:0000256" key="1">
    <source>
        <dbReference type="ARBA" id="ARBA00001974"/>
    </source>
</evidence>
<dbReference type="PANTHER" id="PTHR42737">
    <property type="entry name" value="GLUTATHIONE REDUCTASE"/>
    <property type="match status" value="1"/>
</dbReference>
<evidence type="ECO:0000256" key="5">
    <source>
        <dbReference type="ARBA" id="ARBA00022827"/>
    </source>
</evidence>
<keyword evidence="5 11" id="KW-0274">FAD</keyword>
<dbReference type="Gene3D" id="3.50.50.60">
    <property type="entry name" value="FAD/NAD(P)-binding domain"/>
    <property type="match status" value="2"/>
</dbReference>
<dbReference type="EC" id="1.8.1.7" evidence="12"/>
<keyword evidence="6 12" id="KW-0521">NADP</keyword>
<comment type="catalytic activity">
    <reaction evidence="10 12">
        <text>2 glutathione + NADP(+) = glutathione disulfide + NADPH + H(+)</text>
        <dbReference type="Rhea" id="RHEA:11740"/>
        <dbReference type="ChEBI" id="CHEBI:15378"/>
        <dbReference type="ChEBI" id="CHEBI:57783"/>
        <dbReference type="ChEBI" id="CHEBI:57925"/>
        <dbReference type="ChEBI" id="CHEBI:58297"/>
        <dbReference type="ChEBI" id="CHEBI:58349"/>
        <dbReference type="EC" id="1.8.1.7"/>
    </reaction>
</comment>
<dbReference type="Pfam" id="PF07992">
    <property type="entry name" value="Pyr_redox_2"/>
    <property type="match status" value="1"/>
</dbReference>
<name>A0ABQ2CRW4_9GAMM</name>
<evidence type="ECO:0000256" key="2">
    <source>
        <dbReference type="ARBA" id="ARBA00007532"/>
    </source>
</evidence>
<comment type="similarity">
    <text evidence="2 11">Belongs to the class-I pyridine nucleotide-disulfide oxidoreductase family.</text>
</comment>
<feature type="domain" description="Pyridine nucleotide-disulphide oxidoreductase dimerisation" evidence="13">
    <location>
        <begin position="340"/>
        <end position="447"/>
    </location>
</feature>
<dbReference type="RefSeq" id="WP_188636975.1">
    <property type="nucleotide sequence ID" value="NZ_BMNN01000006.1"/>
</dbReference>
<comment type="caution">
    <text evidence="15">The sequence shown here is derived from an EMBL/GenBank/DDBJ whole genome shotgun (WGS) entry which is preliminary data.</text>
</comment>
<keyword evidence="7 11" id="KW-0560">Oxidoreductase</keyword>
<dbReference type="Pfam" id="PF02852">
    <property type="entry name" value="Pyr_redox_dim"/>
    <property type="match status" value="1"/>
</dbReference>
<sequence length="454" mass="49800">MSDYDFDLFVIGAGSGGVRASRMAAGFGARVAVAEELYLGGTCVNVGCVPKKLFAYAAHFAEDFDDARGYGWDLEASRFSWQRLVANKNTEINRLNGIYHNLLTGAGVTLVNGRARLVDSHTVEVGDNTYTAERILLATGGWPYVPDFPGREYVITSNEVFYLEELPRRCVVVGGGYIAIEFASIFHGLGCQTSLLYRGEQFLRGFDQGLRDHMVVTMQNKGLDLQFNADVVRIDKQEDGSLQLTLKNGDTLEADLVLYATGRRPKLDGLGLENTAVELDEKGFIAVDDEYQTSDPAIFAIGDVTDTVQLTPVALAEGMALARRLYRPEEYRPVDYNDLATAVFCIPNIATLGLTEEQARAQGHKLDIFESRFRPMRNTLAGNDEQSFMKLLVDQDTDRVLGVHMVGPDAGEIIQGLAVALKAGATKAVFDATLGIHPTAAEEFVTMRTPSRRD</sequence>
<dbReference type="EMBL" id="BMNN01000006">
    <property type="protein sequence ID" value="GGJ06931.1"/>
    <property type="molecule type" value="Genomic_DNA"/>
</dbReference>
<evidence type="ECO:0000313" key="15">
    <source>
        <dbReference type="EMBL" id="GGJ06931.1"/>
    </source>
</evidence>
<dbReference type="PRINTS" id="PR00411">
    <property type="entry name" value="PNDRDTASEI"/>
</dbReference>
<evidence type="ECO:0000256" key="11">
    <source>
        <dbReference type="RuleBase" id="RU003691"/>
    </source>
</evidence>
<keyword evidence="9 11" id="KW-0676">Redox-active center</keyword>
<feature type="domain" description="FAD/NAD(P)-binding" evidence="14">
    <location>
        <begin position="6"/>
        <end position="318"/>
    </location>
</feature>
<comment type="subunit">
    <text evidence="3">Homodimer.</text>
</comment>
<organism evidence="15 16">
    <name type="scientific">Halopseudomonas pertucinogena</name>
    <dbReference type="NCBI Taxonomy" id="86175"/>
    <lineage>
        <taxon>Bacteria</taxon>
        <taxon>Pseudomonadati</taxon>
        <taxon>Pseudomonadota</taxon>
        <taxon>Gammaproteobacteria</taxon>
        <taxon>Pseudomonadales</taxon>
        <taxon>Pseudomonadaceae</taxon>
        <taxon>Halopseudomonas</taxon>
    </lineage>
</organism>
<keyword evidence="4 11" id="KW-0285">Flavoprotein</keyword>
<dbReference type="NCBIfam" id="TIGR01424">
    <property type="entry name" value="gluta_reduc_2"/>
    <property type="match status" value="1"/>
</dbReference>
<dbReference type="PANTHER" id="PTHR42737:SF2">
    <property type="entry name" value="GLUTATHIONE REDUCTASE"/>
    <property type="match status" value="1"/>
</dbReference>
<dbReference type="NCBIfam" id="NF004776">
    <property type="entry name" value="PRK06116.1"/>
    <property type="match status" value="1"/>
</dbReference>
<proteinExistence type="inferred from homology"/>
<dbReference type="InterPro" id="IPR023753">
    <property type="entry name" value="FAD/NAD-binding_dom"/>
</dbReference>
<evidence type="ECO:0000259" key="13">
    <source>
        <dbReference type="Pfam" id="PF02852"/>
    </source>
</evidence>
<protein>
    <recommendedName>
        <fullName evidence="12">Glutathione reductase</fullName>
        <shortName evidence="12">GRase</shortName>
        <ecNumber evidence="12">1.8.1.7</ecNumber>
    </recommendedName>
</protein>
<evidence type="ECO:0000256" key="7">
    <source>
        <dbReference type="ARBA" id="ARBA00023002"/>
    </source>
</evidence>
<dbReference type="InterPro" id="IPR012999">
    <property type="entry name" value="Pyr_OxRdtase_I_AS"/>
</dbReference>
<dbReference type="InterPro" id="IPR046952">
    <property type="entry name" value="GSHR/TRXR-like"/>
</dbReference>
<dbReference type="PRINTS" id="PR00368">
    <property type="entry name" value="FADPNR"/>
</dbReference>
<dbReference type="InterPro" id="IPR004099">
    <property type="entry name" value="Pyr_nucl-diS_OxRdtase_dimer"/>
</dbReference>
<evidence type="ECO:0000259" key="14">
    <source>
        <dbReference type="Pfam" id="PF07992"/>
    </source>
</evidence>
<dbReference type="InterPro" id="IPR006324">
    <property type="entry name" value="GSHR"/>
</dbReference>
<evidence type="ECO:0000256" key="10">
    <source>
        <dbReference type="ARBA" id="ARBA00049142"/>
    </source>
</evidence>
<comment type="function">
    <text evidence="12">Catalyzes the reduction of glutathione disulfide (GSSG) to reduced glutathione (GSH).</text>
</comment>
<accession>A0ABQ2CRW4</accession>
<comment type="cofactor">
    <cofactor evidence="1 12">
        <name>FAD</name>
        <dbReference type="ChEBI" id="CHEBI:57692"/>
    </cofactor>
</comment>
<gene>
    <name evidence="15" type="primary">gor</name>
    <name evidence="15" type="ORF">GCM10009083_24870</name>
</gene>
<evidence type="ECO:0000256" key="4">
    <source>
        <dbReference type="ARBA" id="ARBA00022630"/>
    </source>
</evidence>
<dbReference type="InterPro" id="IPR001100">
    <property type="entry name" value="Pyr_nuc-diS_OxRdtase"/>
</dbReference>
<dbReference type="SUPFAM" id="SSF51905">
    <property type="entry name" value="FAD/NAD(P)-binding domain"/>
    <property type="match status" value="1"/>
</dbReference>
<evidence type="ECO:0000313" key="16">
    <source>
        <dbReference type="Proteomes" id="UP000633263"/>
    </source>
</evidence>
<dbReference type="PROSITE" id="PS00076">
    <property type="entry name" value="PYRIDINE_REDOX_1"/>
    <property type="match status" value="1"/>
</dbReference>
<evidence type="ECO:0000256" key="9">
    <source>
        <dbReference type="ARBA" id="ARBA00023284"/>
    </source>
</evidence>
<dbReference type="InterPro" id="IPR016156">
    <property type="entry name" value="FAD/NAD-linked_Rdtase_dimer_sf"/>
</dbReference>
<dbReference type="Gene3D" id="3.30.390.30">
    <property type="match status" value="1"/>
</dbReference>
<evidence type="ECO:0000256" key="3">
    <source>
        <dbReference type="ARBA" id="ARBA00011738"/>
    </source>
</evidence>
<reference evidence="16" key="1">
    <citation type="journal article" date="2019" name="Int. J. Syst. Evol. Microbiol.">
        <title>The Global Catalogue of Microorganisms (GCM) 10K type strain sequencing project: providing services to taxonomists for standard genome sequencing and annotation.</title>
        <authorList>
            <consortium name="The Broad Institute Genomics Platform"/>
            <consortium name="The Broad Institute Genome Sequencing Center for Infectious Disease"/>
            <person name="Wu L."/>
            <person name="Ma J."/>
        </authorList>
    </citation>
    <scope>NUCLEOTIDE SEQUENCE [LARGE SCALE GENOMIC DNA]</scope>
    <source>
        <strain evidence="16">JCM 11590</strain>
    </source>
</reference>
<evidence type="ECO:0000256" key="12">
    <source>
        <dbReference type="RuleBase" id="RU365040"/>
    </source>
</evidence>
<dbReference type="Proteomes" id="UP000633263">
    <property type="component" value="Unassembled WGS sequence"/>
</dbReference>
<keyword evidence="16" id="KW-1185">Reference proteome</keyword>
<dbReference type="InterPro" id="IPR036188">
    <property type="entry name" value="FAD/NAD-bd_sf"/>
</dbReference>